<evidence type="ECO:0000313" key="5">
    <source>
        <dbReference type="Proteomes" id="UP000220914"/>
    </source>
</evidence>
<name>A0A2A7MNR0_MYCAG</name>
<dbReference type="InterPro" id="IPR000868">
    <property type="entry name" value="Isochorismatase-like_dom"/>
</dbReference>
<dbReference type="SUPFAM" id="SSF52499">
    <property type="entry name" value="Isochorismatase-like hydrolases"/>
    <property type="match status" value="1"/>
</dbReference>
<comment type="caution">
    <text evidence="4">The sequence shown here is derived from an EMBL/GenBank/DDBJ whole genome shotgun (WGS) entry which is preliminary data.</text>
</comment>
<dbReference type="InterPro" id="IPR036380">
    <property type="entry name" value="Isochorismatase-like_sf"/>
</dbReference>
<dbReference type="PANTHER" id="PTHR43540">
    <property type="entry name" value="PEROXYUREIDOACRYLATE/UREIDOACRYLATE AMIDOHYDROLASE-RELATED"/>
    <property type="match status" value="1"/>
</dbReference>
<dbReference type="EMBL" id="PDCP01000136">
    <property type="protein sequence ID" value="PEG33190.1"/>
    <property type="molecule type" value="Genomic_DNA"/>
</dbReference>
<reference evidence="3 6" key="2">
    <citation type="journal article" date="2019" name="Emerg. Microbes Infect.">
        <title>Comprehensive subspecies identification of 175 nontuberculous mycobacteria species based on 7547 genomic profiles.</title>
        <authorList>
            <person name="Matsumoto Y."/>
            <person name="Kinjo T."/>
            <person name="Motooka D."/>
            <person name="Nabeya D."/>
            <person name="Jung N."/>
            <person name="Uechi K."/>
            <person name="Horii T."/>
            <person name="Iida T."/>
            <person name="Fujita J."/>
            <person name="Nakamura S."/>
        </authorList>
    </citation>
    <scope>NUCLEOTIDE SEQUENCE [LARGE SCALE GENOMIC DNA]</scope>
    <source>
        <strain evidence="3 6">JCM 6377</strain>
    </source>
</reference>
<organism evidence="4 5">
    <name type="scientific">Mycolicibacterium agri</name>
    <name type="common">Mycobacterium agri</name>
    <dbReference type="NCBI Taxonomy" id="36811"/>
    <lineage>
        <taxon>Bacteria</taxon>
        <taxon>Bacillati</taxon>
        <taxon>Actinomycetota</taxon>
        <taxon>Actinomycetes</taxon>
        <taxon>Mycobacteriales</taxon>
        <taxon>Mycobacteriaceae</taxon>
        <taxon>Mycolicibacterium</taxon>
    </lineage>
</organism>
<dbReference type="OrthoDB" id="9814140at2"/>
<keyword evidence="1" id="KW-0378">Hydrolase</keyword>
<evidence type="ECO:0000256" key="1">
    <source>
        <dbReference type="ARBA" id="ARBA00022801"/>
    </source>
</evidence>
<dbReference type="Proteomes" id="UP000220914">
    <property type="component" value="Unassembled WGS sequence"/>
</dbReference>
<evidence type="ECO:0000313" key="6">
    <source>
        <dbReference type="Proteomes" id="UP000465302"/>
    </source>
</evidence>
<accession>A0A2A7MNR0</accession>
<dbReference type="EMBL" id="BLKS01000001">
    <property type="protein sequence ID" value="GFG51092.1"/>
    <property type="molecule type" value="Genomic_DNA"/>
</dbReference>
<gene>
    <name evidence="4" type="ORF">CQY20_32115</name>
    <name evidence="3" type="ORF">MAGR_25330</name>
</gene>
<reference evidence="4 5" key="1">
    <citation type="submission" date="2017-10" db="EMBL/GenBank/DDBJ databases">
        <title>The new phylogeny of genus Mycobacterium.</title>
        <authorList>
            <person name="Tortoli E."/>
            <person name="Trovato A."/>
            <person name="Cirillo D.M."/>
        </authorList>
    </citation>
    <scope>NUCLEOTIDE SEQUENCE [LARGE SCALE GENOMIC DNA]</scope>
    <source>
        <strain evidence="4 5">CCUG37673</strain>
    </source>
</reference>
<evidence type="ECO:0000259" key="2">
    <source>
        <dbReference type="Pfam" id="PF00857"/>
    </source>
</evidence>
<dbReference type="Pfam" id="PF00857">
    <property type="entry name" value="Isochorismatase"/>
    <property type="match status" value="1"/>
</dbReference>
<sequence>MTDDPQTRYRRSGFNGSVRRGRRPVVVVVDCTRGFTDPDAAIGSDMSAELDVIAGLIREARQAGAPVLFTAIAFPENVPNVWLDKAPGLAMLREGSPAAEIDPRLPREPSDPVIVKTGASAFFGTDLATVLRAYGADTVLVCGATTSGCVRATAVDAVQYGFPTLVISDAVADRLPSAHHASLIDIQAKYADVVDAAEATNYLREVAAVHQ</sequence>
<evidence type="ECO:0000313" key="4">
    <source>
        <dbReference type="EMBL" id="PEG33190.1"/>
    </source>
</evidence>
<feature type="domain" description="Isochorismatase-like" evidence="2">
    <location>
        <begin position="25"/>
        <end position="198"/>
    </location>
</feature>
<protein>
    <submittedName>
        <fullName evidence="4">Carbamoylsarcosine amidase</fullName>
    </submittedName>
    <submittedName>
        <fullName evidence="3">Isochorismatase</fullName>
    </submittedName>
</protein>
<proteinExistence type="predicted"/>
<evidence type="ECO:0000313" key="3">
    <source>
        <dbReference type="EMBL" id="GFG51092.1"/>
    </source>
</evidence>
<dbReference type="InterPro" id="IPR050272">
    <property type="entry name" value="Isochorismatase-like_hydrls"/>
</dbReference>
<dbReference type="PANTHER" id="PTHR43540:SF1">
    <property type="entry name" value="ISOCHORISMATASE HYDROLASE"/>
    <property type="match status" value="1"/>
</dbReference>
<dbReference type="AlphaFoldDB" id="A0A2A7MNR0"/>
<dbReference type="Proteomes" id="UP000465302">
    <property type="component" value="Unassembled WGS sequence"/>
</dbReference>
<dbReference type="Gene3D" id="3.40.50.850">
    <property type="entry name" value="Isochorismatase-like"/>
    <property type="match status" value="1"/>
</dbReference>
<reference evidence="3" key="3">
    <citation type="submission" date="2020-02" db="EMBL/GenBank/DDBJ databases">
        <authorList>
            <person name="Matsumoto Y."/>
            <person name="Motooka D."/>
            <person name="Nakamura S."/>
        </authorList>
    </citation>
    <scope>NUCLEOTIDE SEQUENCE</scope>
    <source>
        <strain evidence="3">JCM 6377</strain>
    </source>
</reference>
<dbReference type="GO" id="GO:0016787">
    <property type="term" value="F:hydrolase activity"/>
    <property type="evidence" value="ECO:0007669"/>
    <property type="project" value="UniProtKB-KW"/>
</dbReference>
<keyword evidence="5" id="KW-1185">Reference proteome</keyword>